<dbReference type="Gene3D" id="3.40.50.720">
    <property type="entry name" value="NAD(P)-binding Rossmann-like Domain"/>
    <property type="match status" value="1"/>
</dbReference>
<reference evidence="3 4" key="1">
    <citation type="submission" date="2024-01" db="EMBL/GenBank/DDBJ databases">
        <title>Unpublished Manusciprt.</title>
        <authorList>
            <person name="Duman M."/>
            <person name="Valdes E.G."/>
            <person name="Ajmi N."/>
            <person name="Altun S."/>
            <person name="Saticioglu I.B."/>
        </authorList>
    </citation>
    <scope>NUCLEOTIDE SEQUENCE [LARGE SCALE GENOMIC DNA]</scope>
    <source>
        <strain evidence="3 4">148P</strain>
    </source>
</reference>
<dbReference type="SUPFAM" id="SSF50129">
    <property type="entry name" value="GroES-like"/>
    <property type="match status" value="1"/>
</dbReference>
<dbReference type="SMART" id="SM00829">
    <property type="entry name" value="PKS_ER"/>
    <property type="match status" value="1"/>
</dbReference>
<dbReference type="SUPFAM" id="SSF51735">
    <property type="entry name" value="NAD(P)-binding Rossmann-fold domains"/>
    <property type="match status" value="1"/>
</dbReference>
<dbReference type="InterPro" id="IPR011032">
    <property type="entry name" value="GroES-like_sf"/>
</dbReference>
<evidence type="ECO:0000313" key="3">
    <source>
        <dbReference type="EMBL" id="MEE1934791.1"/>
    </source>
</evidence>
<dbReference type="PANTHER" id="PTHR44154">
    <property type="entry name" value="QUINONE OXIDOREDUCTASE"/>
    <property type="match status" value="1"/>
</dbReference>
<accession>A0ABU7HTC2</accession>
<feature type="domain" description="Enoyl reductase (ER)" evidence="2">
    <location>
        <begin position="10"/>
        <end position="321"/>
    </location>
</feature>
<dbReference type="InterPro" id="IPR051603">
    <property type="entry name" value="Zinc-ADH_QOR/CCCR"/>
</dbReference>
<evidence type="ECO:0000313" key="4">
    <source>
        <dbReference type="Proteomes" id="UP001335100"/>
    </source>
</evidence>
<dbReference type="InterPro" id="IPR036291">
    <property type="entry name" value="NAD(P)-bd_dom_sf"/>
</dbReference>
<dbReference type="Proteomes" id="UP001335100">
    <property type="component" value="Unassembled WGS sequence"/>
</dbReference>
<dbReference type="InterPro" id="IPR013154">
    <property type="entry name" value="ADH-like_N"/>
</dbReference>
<keyword evidence="4" id="KW-1185">Reference proteome</keyword>
<name>A0ABU7HTC2_9PSED</name>
<evidence type="ECO:0000256" key="1">
    <source>
        <dbReference type="ARBA" id="ARBA00022857"/>
    </source>
</evidence>
<sequence>MKALVLQQAGTTPLMVIEERPMPVVAAGQSLVRVHAATANPLSQLLRSGQLPIPALPLVLSNDGAGVVEHSQRFAAGTPVLIYGGEALGITQDGLQQQWVAIDDARLIELPAGLSLDEGAALPINYLTAFQALNRVGQVRAGQDVLVSGASGSVGQALVQTALALGARPIAVVSTSAKVEQARQAGAQRVIDLSRDVLRERVLAFTDGRGADLALDTVGGSLTGALLAALRPRGCVVCIGFVGGTQAQIDVADVVIHEKRIAGYDAHLETPADIAAAFERILHFVAQGLLKPRIDSRYPLERHADAYARLTSREATGAILLHP</sequence>
<dbReference type="Gene3D" id="3.90.180.10">
    <property type="entry name" value="Medium-chain alcohol dehydrogenases, catalytic domain"/>
    <property type="match status" value="1"/>
</dbReference>
<proteinExistence type="predicted"/>
<protein>
    <submittedName>
        <fullName evidence="3">Zinc-binding alcohol dehydrogenase family protein</fullName>
    </submittedName>
</protein>
<comment type="caution">
    <text evidence="3">The sequence shown here is derived from an EMBL/GenBank/DDBJ whole genome shotgun (WGS) entry which is preliminary data.</text>
</comment>
<keyword evidence="1" id="KW-0521">NADP</keyword>
<organism evidence="3 4">
    <name type="scientific">Pseudomonas ulcerans</name>
    <dbReference type="NCBI Taxonomy" id="3115852"/>
    <lineage>
        <taxon>Bacteria</taxon>
        <taxon>Pseudomonadati</taxon>
        <taxon>Pseudomonadota</taxon>
        <taxon>Gammaproteobacteria</taxon>
        <taxon>Pseudomonadales</taxon>
        <taxon>Pseudomonadaceae</taxon>
        <taxon>Pseudomonas</taxon>
    </lineage>
</organism>
<dbReference type="InterPro" id="IPR020843">
    <property type="entry name" value="ER"/>
</dbReference>
<dbReference type="EMBL" id="JAZDQJ010000018">
    <property type="protein sequence ID" value="MEE1934791.1"/>
    <property type="molecule type" value="Genomic_DNA"/>
</dbReference>
<dbReference type="RefSeq" id="WP_330075554.1">
    <property type="nucleotide sequence ID" value="NZ_JAZDQJ010000018.1"/>
</dbReference>
<dbReference type="InterPro" id="IPR013149">
    <property type="entry name" value="ADH-like_C"/>
</dbReference>
<evidence type="ECO:0000259" key="2">
    <source>
        <dbReference type="SMART" id="SM00829"/>
    </source>
</evidence>
<dbReference type="Pfam" id="PF00107">
    <property type="entry name" value="ADH_zinc_N"/>
    <property type="match status" value="1"/>
</dbReference>
<dbReference type="Pfam" id="PF08240">
    <property type="entry name" value="ADH_N"/>
    <property type="match status" value="1"/>
</dbReference>
<gene>
    <name evidence="3" type="ORF">V0R50_16295</name>
</gene>
<dbReference type="PANTHER" id="PTHR44154:SF1">
    <property type="entry name" value="QUINONE OXIDOREDUCTASE"/>
    <property type="match status" value="1"/>
</dbReference>